<dbReference type="RefSeq" id="WP_272777943.1">
    <property type="nucleotide sequence ID" value="NZ_JAQQLI010000023.1"/>
</dbReference>
<dbReference type="CDD" id="cd06550">
    <property type="entry name" value="TM_ABC_iron-siderophores_like"/>
    <property type="match status" value="1"/>
</dbReference>
<evidence type="ECO:0000256" key="1">
    <source>
        <dbReference type="ARBA" id="ARBA00004651"/>
    </source>
</evidence>
<protein>
    <submittedName>
        <fullName evidence="9">Iron ABC transporter permease</fullName>
    </submittedName>
</protein>
<dbReference type="EMBL" id="JAQQLI010000023">
    <property type="protein sequence ID" value="MDC7787102.1"/>
    <property type="molecule type" value="Genomic_DNA"/>
</dbReference>
<reference evidence="9" key="1">
    <citation type="journal article" date="2023" name="Microbiol Resour">
        <title>Genome Sequences of Rhodoplanes serenus and Two Thermotolerant Strains, Rhodoplanes tepidamans and 'Rhodoplanes cryptolactis,' Further Refine the Genus.</title>
        <authorList>
            <person name="Rayyan A.A."/>
            <person name="Kyndt J.A."/>
        </authorList>
    </citation>
    <scope>NUCLEOTIDE SEQUENCE</scope>
    <source>
        <strain evidence="9">DSM 9987</strain>
    </source>
</reference>
<reference evidence="9" key="2">
    <citation type="submission" date="2023-02" db="EMBL/GenBank/DDBJ databases">
        <authorList>
            <person name="Rayyan A."/>
            <person name="Meyer T."/>
            <person name="Kyndt J.A."/>
        </authorList>
    </citation>
    <scope>NUCLEOTIDE SEQUENCE</scope>
    <source>
        <strain evidence="9">DSM 9987</strain>
    </source>
</reference>
<dbReference type="InterPro" id="IPR037294">
    <property type="entry name" value="ABC_BtuC-like"/>
</dbReference>
<feature type="transmembrane region" description="Helical" evidence="8">
    <location>
        <begin position="89"/>
        <end position="109"/>
    </location>
</feature>
<dbReference type="PANTHER" id="PTHR30472">
    <property type="entry name" value="FERRIC ENTEROBACTIN TRANSPORT SYSTEM PERMEASE PROTEIN"/>
    <property type="match status" value="1"/>
</dbReference>
<proteinExistence type="inferred from homology"/>
<dbReference type="Pfam" id="PF01032">
    <property type="entry name" value="FecCD"/>
    <property type="match status" value="1"/>
</dbReference>
<evidence type="ECO:0000256" key="3">
    <source>
        <dbReference type="ARBA" id="ARBA00022448"/>
    </source>
</evidence>
<evidence type="ECO:0000256" key="7">
    <source>
        <dbReference type="ARBA" id="ARBA00023136"/>
    </source>
</evidence>
<feature type="transmembrane region" description="Helical" evidence="8">
    <location>
        <begin position="57"/>
        <end position="77"/>
    </location>
</feature>
<evidence type="ECO:0000256" key="4">
    <source>
        <dbReference type="ARBA" id="ARBA00022475"/>
    </source>
</evidence>
<name>A0ABT5JC83_RHOTP</name>
<keyword evidence="6 8" id="KW-1133">Transmembrane helix</keyword>
<keyword evidence="5 8" id="KW-0812">Transmembrane</keyword>
<evidence type="ECO:0000313" key="9">
    <source>
        <dbReference type="EMBL" id="MDC7787102.1"/>
    </source>
</evidence>
<evidence type="ECO:0000256" key="2">
    <source>
        <dbReference type="ARBA" id="ARBA00007935"/>
    </source>
</evidence>
<evidence type="ECO:0000256" key="5">
    <source>
        <dbReference type="ARBA" id="ARBA00022692"/>
    </source>
</evidence>
<accession>A0ABT5JC83</accession>
<organism evidence="9 10">
    <name type="scientific">Rhodoplanes tepidamans</name>
    <name type="common">Rhodoplanes cryptolactis</name>
    <dbReference type="NCBI Taxonomy" id="200616"/>
    <lineage>
        <taxon>Bacteria</taxon>
        <taxon>Pseudomonadati</taxon>
        <taxon>Pseudomonadota</taxon>
        <taxon>Alphaproteobacteria</taxon>
        <taxon>Hyphomicrobiales</taxon>
        <taxon>Nitrobacteraceae</taxon>
        <taxon>Rhodoplanes</taxon>
    </lineage>
</organism>
<dbReference type="Proteomes" id="UP001165652">
    <property type="component" value="Unassembled WGS sequence"/>
</dbReference>
<feature type="transmembrane region" description="Helical" evidence="8">
    <location>
        <begin position="147"/>
        <end position="168"/>
    </location>
</feature>
<feature type="transmembrane region" description="Helical" evidence="8">
    <location>
        <begin position="180"/>
        <end position="203"/>
    </location>
</feature>
<keyword evidence="7 8" id="KW-0472">Membrane</keyword>
<comment type="caution">
    <text evidence="9">The sequence shown here is derived from an EMBL/GenBank/DDBJ whole genome shotgun (WGS) entry which is preliminary data.</text>
</comment>
<evidence type="ECO:0000256" key="6">
    <source>
        <dbReference type="ARBA" id="ARBA00022989"/>
    </source>
</evidence>
<gene>
    <name evidence="9" type="ORF">PQJ73_15525</name>
</gene>
<dbReference type="PANTHER" id="PTHR30472:SF67">
    <property type="entry name" value="PERMEASE OF ABC TRANSPORTER-RELATED"/>
    <property type="match status" value="1"/>
</dbReference>
<keyword evidence="4" id="KW-1003">Cell membrane</keyword>
<keyword evidence="3" id="KW-0813">Transport</keyword>
<feature type="transmembrane region" description="Helical" evidence="8">
    <location>
        <begin position="308"/>
        <end position="326"/>
    </location>
</feature>
<dbReference type="Gene3D" id="1.10.3470.10">
    <property type="entry name" value="ABC transporter involved in vitamin B12 uptake, BtuC"/>
    <property type="match status" value="1"/>
</dbReference>
<feature type="transmembrane region" description="Helical" evidence="8">
    <location>
        <begin position="24"/>
        <end position="50"/>
    </location>
</feature>
<sequence>MTTVGREETRPVAVTSSAAARRRAVGPVACGVLAVALLVSATVAVGLGAVAVPVDSVVAILGAELWPGGAAAVAAFGPAERAIVWELRLPRVLLGAAAGAGLSAIGATLQVLTRNPLADPYLFGISAGASVGAVLVILHAGPFAGPLTLPAAAFAGAMVAMAVVFAAARDRAGRTSSERLVLTGVAVAFVLHAITSFMIVTTVNRGAESALFWMMGGLANARWSNVPVPCGVTLCGTAWLILRAERINALALGDDAARTLGIDVSALRAEIFVVTALMTGAIVSAAGGIGFVGLVLPHVVRLVLGGNLRVLLPVAALLGAVFLVWVDVAARAAFAPREIPLGVMTSLIGGVFFLWLVRRRAPS</sequence>
<feature type="transmembrane region" description="Helical" evidence="8">
    <location>
        <begin position="271"/>
        <end position="296"/>
    </location>
</feature>
<evidence type="ECO:0000313" key="10">
    <source>
        <dbReference type="Proteomes" id="UP001165652"/>
    </source>
</evidence>
<dbReference type="InterPro" id="IPR000522">
    <property type="entry name" value="ABC_transptr_permease_BtuC"/>
</dbReference>
<comment type="similarity">
    <text evidence="2">Belongs to the binding-protein-dependent transport system permease family. FecCD subfamily.</text>
</comment>
<comment type="subcellular location">
    <subcellularLocation>
        <location evidence="1">Cell membrane</location>
        <topology evidence="1">Multi-pass membrane protein</topology>
    </subcellularLocation>
</comment>
<feature type="transmembrane region" description="Helical" evidence="8">
    <location>
        <begin position="338"/>
        <end position="357"/>
    </location>
</feature>
<dbReference type="SUPFAM" id="SSF81345">
    <property type="entry name" value="ABC transporter involved in vitamin B12 uptake, BtuC"/>
    <property type="match status" value="1"/>
</dbReference>
<evidence type="ECO:0000256" key="8">
    <source>
        <dbReference type="SAM" id="Phobius"/>
    </source>
</evidence>
<keyword evidence="10" id="KW-1185">Reference proteome</keyword>